<gene>
    <name evidence="15" type="ORF">HICCMSTLAB_LOCUS10137</name>
</gene>
<proteinExistence type="predicted"/>
<dbReference type="Pfam" id="PF20946">
    <property type="entry name" value="Ctf4_C"/>
    <property type="match status" value="1"/>
</dbReference>
<name>A0A8J2MWW0_COTCN</name>
<feature type="transmembrane region" description="Helical" evidence="11">
    <location>
        <begin position="1221"/>
        <end position="1242"/>
    </location>
</feature>
<dbReference type="PROSITE" id="PS50082">
    <property type="entry name" value="WD_REPEATS_2"/>
    <property type="match status" value="1"/>
</dbReference>
<keyword evidence="8" id="KW-0539">Nucleus</keyword>
<dbReference type="Pfam" id="PF00083">
    <property type="entry name" value="Sugar_tr"/>
    <property type="match status" value="1"/>
</dbReference>
<dbReference type="PANTHER" id="PTHR19932:SF10">
    <property type="entry name" value="WD REPEAT AND HMG-BOX DNA-BINDING PROTEIN 1"/>
    <property type="match status" value="1"/>
</dbReference>
<dbReference type="GO" id="GO:0000278">
    <property type="term" value="P:mitotic cell cycle"/>
    <property type="evidence" value="ECO:0007669"/>
    <property type="project" value="TreeGrafter"/>
</dbReference>
<evidence type="ECO:0000256" key="8">
    <source>
        <dbReference type="ARBA" id="ARBA00023242"/>
    </source>
</evidence>
<keyword evidence="15" id="KW-0238">DNA-binding</keyword>
<evidence type="ECO:0000256" key="10">
    <source>
        <dbReference type="SAM" id="MobiDB-lite"/>
    </source>
</evidence>
<feature type="transmembrane region" description="Helical" evidence="11">
    <location>
        <begin position="1309"/>
        <end position="1329"/>
    </location>
</feature>
<evidence type="ECO:0000256" key="11">
    <source>
        <dbReference type="SAM" id="Phobius"/>
    </source>
</evidence>
<dbReference type="GO" id="GO:0016020">
    <property type="term" value="C:membrane"/>
    <property type="evidence" value="ECO:0007669"/>
    <property type="project" value="UniProtKB-SubCell"/>
</dbReference>
<keyword evidence="4 11" id="KW-0812">Transmembrane</keyword>
<evidence type="ECO:0000256" key="4">
    <source>
        <dbReference type="ARBA" id="ARBA00022692"/>
    </source>
</evidence>
<evidence type="ECO:0000256" key="1">
    <source>
        <dbReference type="ARBA" id="ARBA00004123"/>
    </source>
</evidence>
<dbReference type="InterPro" id="IPR015943">
    <property type="entry name" value="WD40/YVTN_repeat-like_dom_sf"/>
</dbReference>
<dbReference type="InterPro" id="IPR005828">
    <property type="entry name" value="MFS_sugar_transport-like"/>
</dbReference>
<evidence type="ECO:0000256" key="5">
    <source>
        <dbReference type="ARBA" id="ARBA00022737"/>
    </source>
</evidence>
<keyword evidence="7 11" id="KW-0472">Membrane</keyword>
<feature type="domain" description="WDHD1/CFT4 helical bundle" evidence="13">
    <location>
        <begin position="693"/>
        <end position="752"/>
    </location>
</feature>
<feature type="transmembrane region" description="Helical" evidence="11">
    <location>
        <begin position="1013"/>
        <end position="1035"/>
    </location>
</feature>
<keyword evidence="6 11" id="KW-1133">Transmembrane helix</keyword>
<dbReference type="InterPro" id="IPR057646">
    <property type="entry name" value="WD40_WDHD1_1st"/>
</dbReference>
<dbReference type="Pfam" id="PF24817">
    <property type="entry name" value="WD40_WDHD1_1st"/>
    <property type="match status" value="1"/>
</dbReference>
<evidence type="ECO:0000313" key="16">
    <source>
        <dbReference type="Proteomes" id="UP000786811"/>
    </source>
</evidence>
<dbReference type="PROSITE" id="PS50294">
    <property type="entry name" value="WD_REPEATS_REGION"/>
    <property type="match status" value="1"/>
</dbReference>
<dbReference type="InterPro" id="IPR036322">
    <property type="entry name" value="WD40_repeat_dom_sf"/>
</dbReference>
<evidence type="ECO:0000256" key="7">
    <source>
        <dbReference type="ARBA" id="ARBA00023136"/>
    </source>
</evidence>
<dbReference type="GO" id="GO:0003682">
    <property type="term" value="F:chromatin binding"/>
    <property type="evidence" value="ECO:0007669"/>
    <property type="project" value="TreeGrafter"/>
</dbReference>
<dbReference type="GO" id="GO:0022857">
    <property type="term" value="F:transmembrane transporter activity"/>
    <property type="evidence" value="ECO:0007669"/>
    <property type="project" value="InterPro"/>
</dbReference>
<evidence type="ECO:0000259" key="13">
    <source>
        <dbReference type="Pfam" id="PF20946"/>
    </source>
</evidence>
<dbReference type="GO" id="GO:0006261">
    <property type="term" value="P:DNA-templated DNA replication"/>
    <property type="evidence" value="ECO:0007669"/>
    <property type="project" value="TreeGrafter"/>
</dbReference>
<feature type="transmembrane region" description="Helical" evidence="11">
    <location>
        <begin position="1047"/>
        <end position="1068"/>
    </location>
</feature>
<evidence type="ECO:0000256" key="2">
    <source>
        <dbReference type="ARBA" id="ARBA00004370"/>
    </source>
</evidence>
<dbReference type="Gene3D" id="1.20.1250.20">
    <property type="entry name" value="MFS general substrate transporter like domains"/>
    <property type="match status" value="1"/>
</dbReference>
<feature type="region of interest" description="Disordered" evidence="10">
    <location>
        <begin position="811"/>
        <end position="842"/>
    </location>
</feature>
<comment type="subcellular location">
    <subcellularLocation>
        <location evidence="2">Membrane</location>
    </subcellularLocation>
    <subcellularLocation>
        <location evidence="1">Nucleus</location>
    </subcellularLocation>
</comment>
<dbReference type="OrthoDB" id="427368at2759"/>
<dbReference type="Gene3D" id="2.130.10.10">
    <property type="entry name" value="YVTN repeat-like/Quinoprotein amine dehydrogenase"/>
    <property type="match status" value="1"/>
</dbReference>
<dbReference type="GO" id="GO:0006281">
    <property type="term" value="P:DNA repair"/>
    <property type="evidence" value="ECO:0007669"/>
    <property type="project" value="TreeGrafter"/>
</dbReference>
<feature type="repeat" description="WD" evidence="9">
    <location>
        <begin position="132"/>
        <end position="173"/>
    </location>
</feature>
<dbReference type="SUPFAM" id="SSF103473">
    <property type="entry name" value="MFS general substrate transporter"/>
    <property type="match status" value="1"/>
</dbReference>
<dbReference type="InterPro" id="IPR001680">
    <property type="entry name" value="WD40_rpt"/>
</dbReference>
<dbReference type="InterPro" id="IPR048591">
    <property type="entry name" value="WDHD1/CFT4_hel"/>
</dbReference>
<dbReference type="InterPro" id="IPR036259">
    <property type="entry name" value="MFS_trans_sf"/>
</dbReference>
<dbReference type="GO" id="GO:0003677">
    <property type="term" value="F:DNA binding"/>
    <property type="evidence" value="ECO:0007669"/>
    <property type="project" value="UniProtKB-KW"/>
</dbReference>
<feature type="transmembrane region" description="Helical" evidence="11">
    <location>
        <begin position="1074"/>
        <end position="1096"/>
    </location>
</feature>
<keyword evidence="5" id="KW-0677">Repeat</keyword>
<dbReference type="EMBL" id="CAJNRD030001122">
    <property type="protein sequence ID" value="CAG5101064.1"/>
    <property type="molecule type" value="Genomic_DNA"/>
</dbReference>
<reference evidence="15" key="1">
    <citation type="submission" date="2021-04" db="EMBL/GenBank/DDBJ databases">
        <authorList>
            <person name="Chebbi M.A.C M."/>
        </authorList>
    </citation>
    <scope>NUCLEOTIDE SEQUENCE</scope>
</reference>
<comment type="caution">
    <text evidence="15">The sequence shown here is derived from an EMBL/GenBank/DDBJ whole genome shotgun (WGS) entry which is preliminary data.</text>
</comment>
<dbReference type="SUPFAM" id="SSF50978">
    <property type="entry name" value="WD40 repeat-like"/>
    <property type="match status" value="1"/>
</dbReference>
<evidence type="ECO:0000256" key="3">
    <source>
        <dbReference type="ARBA" id="ARBA00022574"/>
    </source>
</evidence>
<organism evidence="15 16">
    <name type="scientific">Cotesia congregata</name>
    <name type="common">Parasitoid wasp</name>
    <name type="synonym">Apanteles congregatus</name>
    <dbReference type="NCBI Taxonomy" id="51543"/>
    <lineage>
        <taxon>Eukaryota</taxon>
        <taxon>Metazoa</taxon>
        <taxon>Ecdysozoa</taxon>
        <taxon>Arthropoda</taxon>
        <taxon>Hexapoda</taxon>
        <taxon>Insecta</taxon>
        <taxon>Pterygota</taxon>
        <taxon>Neoptera</taxon>
        <taxon>Endopterygota</taxon>
        <taxon>Hymenoptera</taxon>
        <taxon>Apocrita</taxon>
        <taxon>Ichneumonoidea</taxon>
        <taxon>Braconidae</taxon>
        <taxon>Microgastrinae</taxon>
        <taxon>Cotesia</taxon>
    </lineage>
</organism>
<feature type="transmembrane region" description="Helical" evidence="11">
    <location>
        <begin position="1248"/>
        <end position="1268"/>
    </location>
</feature>
<dbReference type="PANTHER" id="PTHR19932">
    <property type="entry name" value="WD REPEAT AND HMG-BOX DNA BINDING PROTEIN"/>
    <property type="match status" value="1"/>
</dbReference>
<dbReference type="Proteomes" id="UP000786811">
    <property type="component" value="Unassembled WGS sequence"/>
</dbReference>
<evidence type="ECO:0000256" key="6">
    <source>
        <dbReference type="ARBA" id="ARBA00022989"/>
    </source>
</evidence>
<dbReference type="InterPro" id="IPR022100">
    <property type="entry name" value="WDHD1/CFT4_beta-prop_2nd"/>
</dbReference>
<keyword evidence="3 9" id="KW-0853">WD repeat</keyword>
<accession>A0A8J2MWW0</accession>
<dbReference type="Pfam" id="PF12341">
    <property type="entry name" value="Mcl1_mid"/>
    <property type="match status" value="1"/>
</dbReference>
<feature type="transmembrane region" description="Helical" evidence="11">
    <location>
        <begin position="1280"/>
        <end position="1303"/>
    </location>
</feature>
<feature type="transmembrane region" description="Helical" evidence="11">
    <location>
        <begin position="1165"/>
        <end position="1186"/>
    </location>
</feature>
<sequence length="1453" mass="159635">MPLKIRPMRYAHPEGHTDVCYFDGERGGLVTCGGDGDVRFWLDLMDDDPSAVCVAEQATACVSKKSKIYVGNDNNSVQILTHPNLDREGILTRFTATVSSLITSRKSNLIVSGACDMRIQVTNIETNSSVELTGHEAPILGLTLDPLEEFVSSSSADGSIKVWSIKEKKSVHTWSNVVPKCNSFFTAKAHCTPSFNAKDGSWLAYPHQKDIVFVERNSWRETNRFKCPILKTEINICKSSECGTRIAACSIVGEIVVWSTENSSVLGYVEHSQSAKITSLVWNLKKPSELAFCDSLGQLGCVDVTLEDGETASIAGTDLDNDNDDIYAELGLDKDDDDDDDDDDNENVISLNKIKATLDDDQKSVSSVSSARPSKAVAEVNMQEPFQPGSTPVHLLSRFMVWNDVGIVKCYTSEDSEDSSIDVEFHDASVHHGMNVRNYLKHTIASLSCEALAMSCPSNDGTPSKLVVISLQGWGSGNKEWSADLPEDEESVCVAAGSTFVALATSKGNLRLFLVSGVQREIIALPGPVIAMNAVGNQLVVACHKASGFKDQFMSLLWIQVRGSGLKSREINLPLTPGSELMWLGLSDAASPVVMDADGVIRIFNKQSNLWRVAADTDKYQKGKMDHYFIVGVSEREKLIRCILCKGSRYPPTTPRPNVIEVDLKVPLCDPDTEKSKKEANIWQIGANPSEETTALFTLIAFFCEANTEFRVVDLCQNSAELSVIELAVKYATRSGKMALAKKLQAIAEEKNRKQMAGRYGDVVEEEEDIFAGMDETGAKDTQEDIILTPISRPTQDIVIRPSPFSLKKKNPFLKKTNSPGVKGLDGLNSLPEKAPKTPVTPVVKTAKKSLGKKESFVKWYERNKADLEQEFPNLSGAELSKVGLKRYKEENDSQSTNGIEDSDSKKRKLSSPENDSQAKKSTVAISLINFPAAWHQLSIAVLAPGQDFTCVSPPSFNTSASMLKACKVQVNEMFLSLLSYLRVGRKIPLMIAVVVQAVAGIISVFMPMYELFLFFKFISAIATGGTMLISFVVVMEIVGIEWRSRISILFHIPFLLGFLCIPLFSYLTGTWDGYWLTISIPPFLLLIPESPRWLLAVGKVKQARKVLMKAAQRNNIPEEKVTAAIEAHENLLNRDSTNVVVDGEQRTYNMIDLVRTPNMRIKTVCIVINWLVCGLGFFGLGHYLGHVGGNVLSNLAVSAAFQLPGLLLVYILIQRVSRIKILITSNIVGGISLLLIVPLYHYYTVKLILVTIGITAMTVSFPTIYLYTGELFPTVVRNIGFGASSVASRFGSIVAPFLIVAGDEIPGWIIPVIFGIGPIIGAGLCYFLPETMDCKLPETIEDDEKPLDPIQDAMGTMGHWQIIITIAISLINFPAAWNQLAIAVIAPGQNFTCISPLPINPNDSMLNTCFVKVNENLPEVQCEKFSYDDSVFKSTIVSESWKLSALKRVQKS</sequence>
<dbReference type="SMART" id="SM00320">
    <property type="entry name" value="WD40"/>
    <property type="match status" value="4"/>
</dbReference>
<evidence type="ECO:0000256" key="9">
    <source>
        <dbReference type="PROSITE-ProRule" id="PRU00221"/>
    </source>
</evidence>
<protein>
    <submittedName>
        <fullName evidence="15">Similar to wdhd1: WD repeat and HMG-box DNA-binding protein 1 (Xenopus laevis)</fullName>
    </submittedName>
</protein>
<keyword evidence="16" id="KW-1185">Reference proteome</keyword>
<evidence type="ECO:0000259" key="14">
    <source>
        <dbReference type="Pfam" id="PF24817"/>
    </source>
</evidence>
<feature type="domain" description="WDHD1/CFT4 second beta-propeller" evidence="12">
    <location>
        <begin position="384"/>
        <end position="668"/>
    </location>
</feature>
<feature type="region of interest" description="Disordered" evidence="10">
    <location>
        <begin position="888"/>
        <end position="918"/>
    </location>
</feature>
<evidence type="ECO:0000313" key="15">
    <source>
        <dbReference type="EMBL" id="CAG5101064.1"/>
    </source>
</evidence>
<feature type="domain" description="WDHD1 first WD40" evidence="14">
    <location>
        <begin position="9"/>
        <end position="300"/>
    </location>
</feature>
<evidence type="ECO:0000259" key="12">
    <source>
        <dbReference type="Pfam" id="PF12341"/>
    </source>
</evidence>
<feature type="transmembrane region" description="Helical" evidence="11">
    <location>
        <begin position="1192"/>
        <end position="1214"/>
    </location>
</feature>
<dbReference type="GO" id="GO:0043596">
    <property type="term" value="C:nuclear replication fork"/>
    <property type="evidence" value="ECO:0007669"/>
    <property type="project" value="TreeGrafter"/>
</dbReference>